<protein>
    <submittedName>
        <fullName evidence="1">Uncharacterized protein</fullName>
    </submittedName>
</protein>
<comment type="caution">
    <text evidence="1">The sequence shown here is derived from an EMBL/GenBank/DDBJ whole genome shotgun (WGS) entry which is preliminary data.</text>
</comment>
<proteinExistence type="predicted"/>
<dbReference type="EMBL" id="LXQA011072942">
    <property type="protein sequence ID" value="MCI83685.1"/>
    <property type="molecule type" value="Genomic_DNA"/>
</dbReference>
<organism evidence="1 2">
    <name type="scientific">Trifolium medium</name>
    <dbReference type="NCBI Taxonomy" id="97028"/>
    <lineage>
        <taxon>Eukaryota</taxon>
        <taxon>Viridiplantae</taxon>
        <taxon>Streptophyta</taxon>
        <taxon>Embryophyta</taxon>
        <taxon>Tracheophyta</taxon>
        <taxon>Spermatophyta</taxon>
        <taxon>Magnoliopsida</taxon>
        <taxon>eudicotyledons</taxon>
        <taxon>Gunneridae</taxon>
        <taxon>Pentapetalae</taxon>
        <taxon>rosids</taxon>
        <taxon>fabids</taxon>
        <taxon>Fabales</taxon>
        <taxon>Fabaceae</taxon>
        <taxon>Papilionoideae</taxon>
        <taxon>50 kb inversion clade</taxon>
        <taxon>NPAAA clade</taxon>
        <taxon>Hologalegina</taxon>
        <taxon>IRL clade</taxon>
        <taxon>Trifolieae</taxon>
        <taxon>Trifolium</taxon>
    </lineage>
</organism>
<sequence>KARPPRCWLAMPSQTSSNTVIVSLHAKHFRWTVEGTAPNEDSVGPPMMQW</sequence>
<accession>A0A392V9Z4</accession>
<evidence type="ECO:0000313" key="2">
    <source>
        <dbReference type="Proteomes" id="UP000265520"/>
    </source>
</evidence>
<keyword evidence="2" id="KW-1185">Reference proteome</keyword>
<feature type="non-terminal residue" evidence="1">
    <location>
        <position position="1"/>
    </location>
</feature>
<name>A0A392V9Z4_9FABA</name>
<reference evidence="1 2" key="1">
    <citation type="journal article" date="2018" name="Front. Plant Sci.">
        <title>Red Clover (Trifolium pratense) and Zigzag Clover (T. medium) - A Picture of Genomic Similarities and Differences.</title>
        <authorList>
            <person name="Dluhosova J."/>
            <person name="Istvanek J."/>
            <person name="Nedelnik J."/>
            <person name="Repkova J."/>
        </authorList>
    </citation>
    <scope>NUCLEOTIDE SEQUENCE [LARGE SCALE GENOMIC DNA]</scope>
    <source>
        <strain evidence="2">cv. 10/8</strain>
        <tissue evidence="1">Leaf</tissue>
    </source>
</reference>
<dbReference type="AlphaFoldDB" id="A0A392V9Z4"/>
<evidence type="ECO:0000313" key="1">
    <source>
        <dbReference type="EMBL" id="MCI83685.1"/>
    </source>
</evidence>
<dbReference type="Proteomes" id="UP000265520">
    <property type="component" value="Unassembled WGS sequence"/>
</dbReference>